<protein>
    <submittedName>
        <fullName evidence="4">FecR family protein</fullName>
    </submittedName>
</protein>
<dbReference type="InterPro" id="IPR032508">
    <property type="entry name" value="FecR_C"/>
</dbReference>
<dbReference type="Gene3D" id="2.60.120.1440">
    <property type="match status" value="1"/>
</dbReference>
<feature type="domain" description="Protein FecR C-terminal" evidence="3">
    <location>
        <begin position="232"/>
        <end position="296"/>
    </location>
</feature>
<sequence>MQENYLAKWLNGELTPSELEEFKNSDQYATYVRILEASENLEGPDFDSDKALEAINNRKTLTEPRVVRLNPFKNFLRVAAVAAIIMFGAFLYLKTLDTTIDTGFAQNKELVLPDESIVILNADSHISYSESNWKDNRKIDLKGEAFFKVAKGQKFTVNTKAGDVSVLGTQFNVIQRDGVFEVTCYEGMVNVNFKKVEKNLSAGDSFKVLEGQIVETGNTITQKPSWLNDESTFNSVPLKYVLAEFERQYNIEIEVNNIDTDQLFTGTFTHTDKDLALKSISVPSQIKFKLEGGKVLFYGE</sequence>
<evidence type="ECO:0000259" key="2">
    <source>
        <dbReference type="Pfam" id="PF04773"/>
    </source>
</evidence>
<keyword evidence="1" id="KW-0472">Membrane</keyword>
<dbReference type="AlphaFoldDB" id="A0A3G2L9M6"/>
<dbReference type="Pfam" id="PF16344">
    <property type="entry name" value="FecR_C"/>
    <property type="match status" value="1"/>
</dbReference>
<dbReference type="Gene3D" id="3.55.50.30">
    <property type="match status" value="1"/>
</dbReference>
<dbReference type="GO" id="GO:0016989">
    <property type="term" value="F:sigma factor antagonist activity"/>
    <property type="evidence" value="ECO:0007669"/>
    <property type="project" value="TreeGrafter"/>
</dbReference>
<evidence type="ECO:0000313" key="5">
    <source>
        <dbReference type="Proteomes" id="UP000276309"/>
    </source>
</evidence>
<dbReference type="InterPro" id="IPR006860">
    <property type="entry name" value="FecR"/>
</dbReference>
<keyword evidence="1" id="KW-0812">Transmembrane</keyword>
<evidence type="ECO:0000256" key="1">
    <source>
        <dbReference type="SAM" id="Phobius"/>
    </source>
</evidence>
<dbReference type="OrthoDB" id="1097347at2"/>
<dbReference type="PANTHER" id="PTHR30273:SF2">
    <property type="entry name" value="PROTEIN FECR"/>
    <property type="match status" value="1"/>
</dbReference>
<dbReference type="InterPro" id="IPR012373">
    <property type="entry name" value="Ferrdict_sens_TM"/>
</dbReference>
<name>A0A3G2L9M6_9FLAO</name>
<dbReference type="Proteomes" id="UP000276309">
    <property type="component" value="Chromosome"/>
</dbReference>
<keyword evidence="1" id="KW-1133">Transmembrane helix</keyword>
<dbReference type="RefSeq" id="WP_121849967.1">
    <property type="nucleotide sequence ID" value="NZ_CP032050.1"/>
</dbReference>
<dbReference type="PANTHER" id="PTHR30273">
    <property type="entry name" value="PERIPLASMIC SIGNAL SENSOR AND SIGMA FACTOR ACTIVATOR FECR-RELATED"/>
    <property type="match status" value="1"/>
</dbReference>
<dbReference type="Pfam" id="PF04773">
    <property type="entry name" value="FecR"/>
    <property type="match status" value="1"/>
</dbReference>
<feature type="transmembrane region" description="Helical" evidence="1">
    <location>
        <begin position="75"/>
        <end position="93"/>
    </location>
</feature>
<feature type="domain" description="FecR protein" evidence="2">
    <location>
        <begin position="99"/>
        <end position="189"/>
    </location>
</feature>
<evidence type="ECO:0000259" key="3">
    <source>
        <dbReference type="Pfam" id="PF16344"/>
    </source>
</evidence>
<organism evidence="4 5">
    <name type="scientific">Euzebyella marina</name>
    <dbReference type="NCBI Taxonomy" id="1761453"/>
    <lineage>
        <taxon>Bacteria</taxon>
        <taxon>Pseudomonadati</taxon>
        <taxon>Bacteroidota</taxon>
        <taxon>Flavobacteriia</taxon>
        <taxon>Flavobacteriales</taxon>
        <taxon>Flavobacteriaceae</taxon>
        <taxon>Euzebyella</taxon>
    </lineage>
</organism>
<accession>A0A3G2L9M6</accession>
<gene>
    <name evidence="4" type="ORF">D1013_17000</name>
</gene>
<keyword evidence="5" id="KW-1185">Reference proteome</keyword>
<dbReference type="PIRSF" id="PIRSF018266">
    <property type="entry name" value="FecR"/>
    <property type="match status" value="1"/>
</dbReference>
<reference evidence="4 5" key="1">
    <citation type="submission" date="2018-08" db="EMBL/GenBank/DDBJ databases">
        <title>The reduced genetic potential of extracellular carbohydrate catabolism in Euzebyella marina RN62, a Flavobacteriia bacterium isolated from the hadal water.</title>
        <authorList>
            <person name="Xue C."/>
        </authorList>
    </citation>
    <scope>NUCLEOTIDE SEQUENCE [LARGE SCALE GENOMIC DNA]</scope>
    <source>
        <strain evidence="4 5">RN62</strain>
    </source>
</reference>
<dbReference type="EMBL" id="CP032050">
    <property type="protein sequence ID" value="AYN68956.1"/>
    <property type="molecule type" value="Genomic_DNA"/>
</dbReference>
<evidence type="ECO:0000313" key="4">
    <source>
        <dbReference type="EMBL" id="AYN68956.1"/>
    </source>
</evidence>
<proteinExistence type="predicted"/>
<dbReference type="KEGG" id="emar:D1013_17000"/>